<protein>
    <submittedName>
        <fullName evidence="1">Uncharacterized protein</fullName>
    </submittedName>
</protein>
<dbReference type="PANTHER" id="PTHR48444">
    <property type="entry name" value="DNA TOPOISOMERASE 6 SUBUNIT B"/>
    <property type="match status" value="1"/>
</dbReference>
<organism evidence="1 2">
    <name type="scientific">Lactuca sativa</name>
    <name type="common">Garden lettuce</name>
    <dbReference type="NCBI Taxonomy" id="4236"/>
    <lineage>
        <taxon>Eukaryota</taxon>
        <taxon>Viridiplantae</taxon>
        <taxon>Streptophyta</taxon>
        <taxon>Embryophyta</taxon>
        <taxon>Tracheophyta</taxon>
        <taxon>Spermatophyta</taxon>
        <taxon>Magnoliopsida</taxon>
        <taxon>eudicotyledons</taxon>
        <taxon>Gunneridae</taxon>
        <taxon>Pentapetalae</taxon>
        <taxon>asterids</taxon>
        <taxon>campanulids</taxon>
        <taxon>Asterales</taxon>
        <taxon>Asteraceae</taxon>
        <taxon>Cichorioideae</taxon>
        <taxon>Cichorieae</taxon>
        <taxon>Lactucinae</taxon>
        <taxon>Lactuca</taxon>
    </lineage>
</organism>
<comment type="caution">
    <text evidence="1">The sequence shown here is derived from an EMBL/GenBank/DDBJ whole genome shotgun (WGS) entry which is preliminary data.</text>
</comment>
<keyword evidence="2" id="KW-1185">Reference proteome</keyword>
<accession>A0A9R1WN36</accession>
<dbReference type="PANTHER" id="PTHR48444:SF1">
    <property type="entry name" value="DNA TOPOISOMERASE 6 SUBUNIT B"/>
    <property type="match status" value="1"/>
</dbReference>
<dbReference type="AlphaFoldDB" id="A0A9R1WN36"/>
<name>A0A9R1WN36_LACSA</name>
<sequence length="158" mass="18238">MEWRWTRWVLFPGMFGLEEKAPSCSDSDDASSIVMLLFLTYKDDAVLFRKKYGVKQTRGKFGLGGAKMVSIWSKMNTRVYYSSMKNENSATNSRSYGLEILEQMRKMAVITPYAEFKFRFVTVTPDENGVKKSYPRLTEEMPRVSVETKYHPSAVDLP</sequence>
<evidence type="ECO:0000313" key="1">
    <source>
        <dbReference type="EMBL" id="KAJ0225068.1"/>
    </source>
</evidence>
<gene>
    <name evidence="1" type="ORF">LSAT_V11C100048520</name>
</gene>
<evidence type="ECO:0000313" key="2">
    <source>
        <dbReference type="Proteomes" id="UP000235145"/>
    </source>
</evidence>
<dbReference type="InterPro" id="IPR036890">
    <property type="entry name" value="HATPase_C_sf"/>
</dbReference>
<reference evidence="1 2" key="1">
    <citation type="journal article" date="2017" name="Nat. Commun.">
        <title>Genome assembly with in vitro proximity ligation data and whole-genome triplication in lettuce.</title>
        <authorList>
            <person name="Reyes-Chin-Wo S."/>
            <person name="Wang Z."/>
            <person name="Yang X."/>
            <person name="Kozik A."/>
            <person name="Arikit S."/>
            <person name="Song C."/>
            <person name="Xia L."/>
            <person name="Froenicke L."/>
            <person name="Lavelle D.O."/>
            <person name="Truco M.J."/>
            <person name="Xia R."/>
            <person name="Zhu S."/>
            <person name="Xu C."/>
            <person name="Xu H."/>
            <person name="Xu X."/>
            <person name="Cox K."/>
            <person name="Korf I."/>
            <person name="Meyers B.C."/>
            <person name="Michelmore R.W."/>
        </authorList>
    </citation>
    <scope>NUCLEOTIDE SEQUENCE [LARGE SCALE GENOMIC DNA]</scope>
    <source>
        <strain evidence="2">cv. Salinas</strain>
        <tissue evidence="1">Seedlings</tissue>
    </source>
</reference>
<dbReference type="Proteomes" id="UP000235145">
    <property type="component" value="Unassembled WGS sequence"/>
</dbReference>
<proteinExistence type="predicted"/>
<dbReference type="Gene3D" id="3.30.565.10">
    <property type="entry name" value="Histidine kinase-like ATPase, C-terminal domain"/>
    <property type="match status" value="1"/>
</dbReference>
<dbReference type="EMBL" id="NBSK02000001">
    <property type="protein sequence ID" value="KAJ0225068.1"/>
    <property type="molecule type" value="Genomic_DNA"/>
</dbReference>